<dbReference type="AlphaFoldDB" id="A0AAD3XSE2"/>
<evidence type="ECO:0000313" key="5">
    <source>
        <dbReference type="Proteomes" id="UP001279734"/>
    </source>
</evidence>
<accession>A0AAD3XSE2</accession>
<sequence length="544" mass="62072">MRAKFRTPSKAFLCLLTAAGVVAFSSSDYPPRFLTHFSDEIRVGFNGLARTSRAFLTIASNAVNYKYTLHGLSEDTDEYRRALSEVHLQSAKRLLKLCEANKGFYVKAGQFVAALRQVPKEYTSTLSSLQDQAIPCQFRAIKEVLTESLKKEFTDIFISFDEQPIAAASVAQVHHAVLKNHEEVAVKVQYPGLEQLMKLDITTMSFLSKAVAWLFPEYRFGWILSAFKEAIAMELDFIQEAKNSERTAKNFENDKRVKVPRVFWDLTSSKVLTMQFCTGHKVDDLEFLMKAGIDPIKVAQTLSEVFASMIFIHGFVHGDPHPGNILVSLSGPQDFILVLLDHGLYRTLDEEFRLNFCQLWKALVLMDSNKIQYLGERFGIGNYFRYLPLIFTERIIDSKSALRKQMSSEERLIVRQELKSLKIEDVSSFMESLPSDFLTILRTDGLLRSIHHKLGAPRYVRLLAYSKYAIYGLSASRKSSVLTLKVAVSRLKSNFNYLQLMCLLGLFELVCWMEEVKHLFIKNFKNLLVAAQHFIICCIRPQIG</sequence>
<dbReference type="Proteomes" id="UP001279734">
    <property type="component" value="Unassembled WGS sequence"/>
</dbReference>
<dbReference type="InterPro" id="IPR051130">
    <property type="entry name" value="Mito_struct-func_regulator"/>
</dbReference>
<keyword evidence="5" id="KW-1185">Reference proteome</keyword>
<dbReference type="CDD" id="cd13969">
    <property type="entry name" value="ADCK1-like"/>
    <property type="match status" value="1"/>
</dbReference>
<evidence type="ECO:0000259" key="3">
    <source>
        <dbReference type="Pfam" id="PF03109"/>
    </source>
</evidence>
<dbReference type="InterPro" id="IPR011009">
    <property type="entry name" value="Kinase-like_dom_sf"/>
</dbReference>
<protein>
    <recommendedName>
        <fullName evidence="3">ABC1 atypical kinase-like domain-containing protein</fullName>
    </recommendedName>
</protein>
<dbReference type="InterPro" id="IPR004147">
    <property type="entry name" value="ABC1_dom"/>
</dbReference>
<keyword evidence="2" id="KW-0732">Signal</keyword>
<feature type="signal peptide" evidence="2">
    <location>
        <begin position="1"/>
        <end position="23"/>
    </location>
</feature>
<dbReference type="SUPFAM" id="SSF56112">
    <property type="entry name" value="Protein kinase-like (PK-like)"/>
    <property type="match status" value="1"/>
</dbReference>
<gene>
    <name evidence="4" type="ORF">Nepgr_017349</name>
</gene>
<evidence type="ECO:0000256" key="1">
    <source>
        <dbReference type="ARBA" id="ARBA00009670"/>
    </source>
</evidence>
<comment type="caution">
    <text evidence="4">The sequence shown here is derived from an EMBL/GenBank/DDBJ whole genome shotgun (WGS) entry which is preliminary data.</text>
</comment>
<reference evidence="4" key="1">
    <citation type="submission" date="2023-05" db="EMBL/GenBank/DDBJ databases">
        <title>Nepenthes gracilis genome sequencing.</title>
        <authorList>
            <person name="Fukushima K."/>
        </authorList>
    </citation>
    <scope>NUCLEOTIDE SEQUENCE</scope>
    <source>
        <strain evidence="4">SING2019-196</strain>
    </source>
</reference>
<dbReference type="EMBL" id="BSYO01000015">
    <property type="protein sequence ID" value="GMH15508.1"/>
    <property type="molecule type" value="Genomic_DNA"/>
</dbReference>
<name>A0AAD3XSE2_NEPGR</name>
<dbReference type="Gene3D" id="1.10.510.10">
    <property type="entry name" value="Transferase(Phosphotransferase) domain 1"/>
    <property type="match status" value="1"/>
</dbReference>
<dbReference type="PANTHER" id="PTHR43173">
    <property type="entry name" value="ABC1 FAMILY PROTEIN"/>
    <property type="match status" value="1"/>
</dbReference>
<comment type="similarity">
    <text evidence="1">Belongs to the protein kinase superfamily. ADCK protein kinase family.</text>
</comment>
<dbReference type="InterPro" id="IPR045307">
    <property type="entry name" value="ADCK1_dom"/>
</dbReference>
<dbReference type="PANTHER" id="PTHR43173:SF28">
    <property type="entry name" value="AARF DOMAIN CONTAINING KINASE 5"/>
    <property type="match status" value="1"/>
</dbReference>
<feature type="chain" id="PRO_5041963298" description="ABC1 atypical kinase-like domain-containing protein" evidence="2">
    <location>
        <begin position="24"/>
        <end position="544"/>
    </location>
</feature>
<feature type="domain" description="ABC1 atypical kinase-like" evidence="3">
    <location>
        <begin position="129"/>
        <end position="372"/>
    </location>
</feature>
<evidence type="ECO:0000256" key="2">
    <source>
        <dbReference type="SAM" id="SignalP"/>
    </source>
</evidence>
<dbReference type="Pfam" id="PF03109">
    <property type="entry name" value="ABC1"/>
    <property type="match status" value="1"/>
</dbReference>
<organism evidence="4 5">
    <name type="scientific">Nepenthes gracilis</name>
    <name type="common">Slender pitcher plant</name>
    <dbReference type="NCBI Taxonomy" id="150966"/>
    <lineage>
        <taxon>Eukaryota</taxon>
        <taxon>Viridiplantae</taxon>
        <taxon>Streptophyta</taxon>
        <taxon>Embryophyta</taxon>
        <taxon>Tracheophyta</taxon>
        <taxon>Spermatophyta</taxon>
        <taxon>Magnoliopsida</taxon>
        <taxon>eudicotyledons</taxon>
        <taxon>Gunneridae</taxon>
        <taxon>Pentapetalae</taxon>
        <taxon>Caryophyllales</taxon>
        <taxon>Nepenthaceae</taxon>
        <taxon>Nepenthes</taxon>
    </lineage>
</organism>
<proteinExistence type="inferred from homology"/>
<evidence type="ECO:0000313" key="4">
    <source>
        <dbReference type="EMBL" id="GMH15508.1"/>
    </source>
</evidence>